<dbReference type="InterPro" id="IPR003593">
    <property type="entry name" value="AAA+_ATPase"/>
</dbReference>
<feature type="domain" description="AAA+ ATPase" evidence="2">
    <location>
        <begin position="240"/>
        <end position="379"/>
    </location>
</feature>
<geneLocation type="plasmid" evidence="4">
    <name>pmppla107</name>
</geneLocation>
<dbReference type="CDD" id="cd19481">
    <property type="entry name" value="RecA-like_protease"/>
    <property type="match status" value="1"/>
</dbReference>
<dbReference type="InterPro" id="IPR000642">
    <property type="entry name" value="Peptidase_M41"/>
</dbReference>
<dbReference type="InterPro" id="IPR037219">
    <property type="entry name" value="Peptidase_M41-like"/>
</dbReference>
<evidence type="ECO:0000313" key="4">
    <source>
        <dbReference type="Proteomes" id="UP000006426"/>
    </source>
</evidence>
<dbReference type="GO" id="GO:0004176">
    <property type="term" value="F:ATP-dependent peptidase activity"/>
    <property type="evidence" value="ECO:0007669"/>
    <property type="project" value="InterPro"/>
</dbReference>
<dbReference type="GO" id="GO:0005524">
    <property type="term" value="F:ATP binding"/>
    <property type="evidence" value="ECO:0007669"/>
    <property type="project" value="InterPro"/>
</dbReference>
<dbReference type="RefSeq" id="WP_005742750.1">
    <property type="nucleotide sequence ID" value="NZ_CP031226.1"/>
</dbReference>
<dbReference type="PANTHER" id="PTHR23076:SF37">
    <property type="entry name" value="ATP-DEPENDENT ZINC METALLOPROTEASE FTSH 4, MITOCHONDRIAL"/>
    <property type="match status" value="1"/>
</dbReference>
<keyword evidence="1" id="KW-0812">Transmembrane</keyword>
<dbReference type="Proteomes" id="UP000006426">
    <property type="component" value="Plasmid pmppla107"/>
</dbReference>
<dbReference type="Pfam" id="PF00004">
    <property type="entry name" value="AAA"/>
    <property type="match status" value="1"/>
</dbReference>
<dbReference type="GO" id="GO:0016887">
    <property type="term" value="F:ATP hydrolysis activity"/>
    <property type="evidence" value="ECO:0007669"/>
    <property type="project" value="InterPro"/>
</dbReference>
<dbReference type="PANTHER" id="PTHR23076">
    <property type="entry name" value="METALLOPROTEASE M41 FTSH"/>
    <property type="match status" value="1"/>
</dbReference>
<dbReference type="SUPFAM" id="SSF52540">
    <property type="entry name" value="P-loop containing nucleoside triphosphate hydrolases"/>
    <property type="match status" value="1"/>
</dbReference>
<feature type="transmembrane region" description="Helical" evidence="1">
    <location>
        <begin position="20"/>
        <end position="38"/>
    </location>
</feature>
<dbReference type="GO" id="GO:0006508">
    <property type="term" value="P:proteolysis"/>
    <property type="evidence" value="ECO:0007669"/>
    <property type="project" value="InterPro"/>
</dbReference>
<accession>A0AAD0PWS2</accession>
<dbReference type="InterPro" id="IPR003959">
    <property type="entry name" value="ATPase_AAA_core"/>
</dbReference>
<organism evidence="3 4">
    <name type="scientific">Pseudomonas amygdali pv. lachrymans str. M301315</name>
    <dbReference type="NCBI Taxonomy" id="629260"/>
    <lineage>
        <taxon>Bacteria</taxon>
        <taxon>Pseudomonadati</taxon>
        <taxon>Pseudomonadota</taxon>
        <taxon>Gammaproteobacteria</taxon>
        <taxon>Pseudomonadales</taxon>
        <taxon>Pseudomonadaceae</taxon>
        <taxon>Pseudomonas</taxon>
        <taxon>Pseudomonas amygdali</taxon>
    </lineage>
</organism>
<name>A0AAD0PWS2_PSEAV</name>
<dbReference type="SMART" id="SM00382">
    <property type="entry name" value="AAA"/>
    <property type="match status" value="1"/>
</dbReference>
<gene>
    <name evidence="3" type="ORF">PLA107_033740</name>
</gene>
<dbReference type="GO" id="GO:0045037">
    <property type="term" value="P:protein import into chloroplast stroma"/>
    <property type="evidence" value="ECO:0007669"/>
    <property type="project" value="TreeGrafter"/>
</dbReference>
<dbReference type="SUPFAM" id="SSF140990">
    <property type="entry name" value="FtsH protease domain-like"/>
    <property type="match status" value="1"/>
</dbReference>
<dbReference type="Gene3D" id="1.10.8.60">
    <property type="match status" value="1"/>
</dbReference>
<evidence type="ECO:0000313" key="3">
    <source>
        <dbReference type="EMBL" id="AXH60151.1"/>
    </source>
</evidence>
<dbReference type="Gene3D" id="1.20.58.760">
    <property type="entry name" value="Peptidase M41"/>
    <property type="match status" value="1"/>
</dbReference>
<reference evidence="3 4" key="1">
    <citation type="journal article" date="2011" name="PLoS Pathog.">
        <title>Dynamic evolution of pathogenicity revealed by sequencing and comparative genomics of 19 Pseudomonas syringae isolates.</title>
        <authorList>
            <person name="Baltrus D.A."/>
            <person name="Nishimura M.T."/>
            <person name="Romanchuk A."/>
            <person name="Chang J.H."/>
            <person name="Mukhtar M.S."/>
            <person name="Cherkis K."/>
            <person name="Roach J."/>
            <person name="Grant S.R."/>
            <person name="Jones C.D."/>
            <person name="Dangl J.L."/>
        </authorList>
    </citation>
    <scope>NUCLEOTIDE SEQUENCE [LARGE SCALE GENOMIC DNA]</scope>
    <source>
        <strain evidence="3 4">M301315</strain>
    </source>
</reference>
<dbReference type="AlphaFoldDB" id="A0AAD0PWS2"/>
<dbReference type="GeneID" id="39474032"/>
<dbReference type="GO" id="GO:0004222">
    <property type="term" value="F:metalloendopeptidase activity"/>
    <property type="evidence" value="ECO:0007669"/>
    <property type="project" value="InterPro"/>
</dbReference>
<evidence type="ECO:0000259" key="2">
    <source>
        <dbReference type="SMART" id="SM00382"/>
    </source>
</evidence>
<feature type="transmembrane region" description="Helical" evidence="1">
    <location>
        <begin position="166"/>
        <end position="186"/>
    </location>
</feature>
<proteinExistence type="predicted"/>
<evidence type="ECO:0000256" key="1">
    <source>
        <dbReference type="SAM" id="Phobius"/>
    </source>
</evidence>
<keyword evidence="3" id="KW-0614">Plasmid</keyword>
<dbReference type="InterPro" id="IPR027417">
    <property type="entry name" value="P-loop_NTPase"/>
</dbReference>
<sequence>MSGLWAKIKSFGRFLRQNIGIVAISLAMAYMLATVFGIKEKTEAQLLQSDKAATYEVKPGDGLFALKGEALNNVSHFIVAGDAAFEGKSVVIKLKDSREVSIYRDVGYEGFKAYQESTLTPFLAAHPDVDFRFMSGLDGVGERIGVINDPTELIASNRLGDLTRSVLGTLGTILLFVFIFALLMFMQTGALTNTIDKIDPKNLDDSLDDLVGLKDVKDELLQLQEMIENRKLYREYAVDKPFNVMLTGPAGVGKTKIARCLAKRLNIPMFYASAASLQSGYVGGGPRTLKKLAKMASKQKRAIIFLDEAESILQSRAGNGLQNYEKDTINTLLSLLDGVKSKDREVIWLVASNMDEHKMNMDEAMLRRFPLKVNFRLPNFDERKEILSRLVTKLDASKLADDIDLSHVAGVTTGMSPALLETLVSRASLMAVQAKAKVTQERLLNAFERVAVGLTDRATTAKMDEKRRVVAIHEAGHFLMQVHSALVKKKGDLATLGEALPVIKISTESVSKIGALGFVLSKSEDAPLMTRNEYEAQVLHLYGGMANEELYHGMDGVTAGAHNDIEKVTEILTLMIRDVGFYQSAKLNYGILAKSGLESDSLRPSIEGLSSRLYREAVGVLSSFRPLTDTMVNALMNDYVLTIDQAIPLVEAFFSERPELLIAYTGQSDAIEAEPELLKTA</sequence>
<dbReference type="Pfam" id="PF01434">
    <property type="entry name" value="Peptidase_M41"/>
    <property type="match status" value="1"/>
</dbReference>
<keyword evidence="1" id="KW-0472">Membrane</keyword>
<keyword evidence="1" id="KW-1133">Transmembrane helix</keyword>
<protein>
    <submittedName>
        <fullName evidence="3">AAA family ATPase</fullName>
    </submittedName>
</protein>
<dbReference type="EMBL" id="CP031226">
    <property type="protein sequence ID" value="AXH60151.1"/>
    <property type="molecule type" value="Genomic_DNA"/>
</dbReference>
<dbReference type="Gene3D" id="3.40.50.300">
    <property type="entry name" value="P-loop containing nucleotide triphosphate hydrolases"/>
    <property type="match status" value="1"/>
</dbReference>